<organism evidence="2 3">
    <name type="scientific">Vespula pensylvanica</name>
    <name type="common">Western yellow jacket</name>
    <name type="synonym">Wasp</name>
    <dbReference type="NCBI Taxonomy" id="30213"/>
    <lineage>
        <taxon>Eukaryota</taxon>
        <taxon>Metazoa</taxon>
        <taxon>Ecdysozoa</taxon>
        <taxon>Arthropoda</taxon>
        <taxon>Hexapoda</taxon>
        <taxon>Insecta</taxon>
        <taxon>Pterygota</taxon>
        <taxon>Neoptera</taxon>
        <taxon>Endopterygota</taxon>
        <taxon>Hymenoptera</taxon>
        <taxon>Apocrita</taxon>
        <taxon>Aculeata</taxon>
        <taxon>Vespoidea</taxon>
        <taxon>Vespidae</taxon>
        <taxon>Vespinae</taxon>
        <taxon>Vespula</taxon>
    </lineage>
</organism>
<dbReference type="EMBL" id="JACSDY010000001">
    <property type="protein sequence ID" value="KAF7437742.1"/>
    <property type="molecule type" value="Genomic_DNA"/>
</dbReference>
<feature type="compositionally biased region" description="Basic and acidic residues" evidence="1">
    <location>
        <begin position="50"/>
        <end position="60"/>
    </location>
</feature>
<comment type="caution">
    <text evidence="2">The sequence shown here is derived from an EMBL/GenBank/DDBJ whole genome shotgun (WGS) entry which is preliminary data.</text>
</comment>
<evidence type="ECO:0000313" key="3">
    <source>
        <dbReference type="Proteomes" id="UP000600918"/>
    </source>
</evidence>
<dbReference type="AlphaFoldDB" id="A0A834PDP2"/>
<accession>A0A834PDP2</accession>
<name>A0A834PDP2_VESPE</name>
<feature type="region of interest" description="Disordered" evidence="1">
    <location>
        <begin position="43"/>
        <end position="104"/>
    </location>
</feature>
<evidence type="ECO:0000313" key="2">
    <source>
        <dbReference type="EMBL" id="KAF7437742.1"/>
    </source>
</evidence>
<protein>
    <submittedName>
        <fullName evidence="2">Uncharacterized protein</fullName>
    </submittedName>
</protein>
<gene>
    <name evidence="2" type="ORF">H0235_000133</name>
</gene>
<reference evidence="2" key="1">
    <citation type="journal article" date="2020" name="G3 (Bethesda)">
        <title>High-Quality Assemblies for Three Invasive Social Wasps from the &lt;i&gt;Vespula&lt;/i&gt; Genus.</title>
        <authorList>
            <person name="Harrop T.W.R."/>
            <person name="Guhlin J."/>
            <person name="McLaughlin G.M."/>
            <person name="Permina E."/>
            <person name="Stockwell P."/>
            <person name="Gilligan J."/>
            <person name="Le Lec M.F."/>
            <person name="Gruber M.A.M."/>
            <person name="Quinn O."/>
            <person name="Lovegrove M."/>
            <person name="Duncan E.J."/>
            <person name="Remnant E.J."/>
            <person name="Van Eeckhoven J."/>
            <person name="Graham B."/>
            <person name="Knapp R.A."/>
            <person name="Langford K.W."/>
            <person name="Kronenberg Z."/>
            <person name="Press M.O."/>
            <person name="Eacker S.M."/>
            <person name="Wilson-Rankin E.E."/>
            <person name="Purcell J."/>
            <person name="Lester P.J."/>
            <person name="Dearden P.K."/>
        </authorList>
    </citation>
    <scope>NUCLEOTIDE SEQUENCE</scope>
    <source>
        <strain evidence="2">Volc-1</strain>
    </source>
</reference>
<evidence type="ECO:0000256" key="1">
    <source>
        <dbReference type="SAM" id="MobiDB-lite"/>
    </source>
</evidence>
<sequence length="104" mass="12025">MRRIINSPAISRLSNKLRRCEATSISYKNELIDFIGGWTEAKGAFNSDQGPEKLEGRRDDYDDYDDYDYDDYDDDVDDDDDDKGSLQRVSTPDVYPRLPTSESR</sequence>
<keyword evidence="3" id="KW-1185">Reference proteome</keyword>
<feature type="compositionally biased region" description="Acidic residues" evidence="1">
    <location>
        <begin position="61"/>
        <end position="82"/>
    </location>
</feature>
<proteinExistence type="predicted"/>
<dbReference type="Proteomes" id="UP000600918">
    <property type="component" value="Unassembled WGS sequence"/>
</dbReference>